<sequence length="226" mass="24480">MSGPDYGRSFAAWRAACPGPWRAYTRHAFVEGMADGTLPRPAFLRYLVQDYLFLIHFSRAWALAVVKAGTLDEMRACAGTVHALVEGEMALHVRICAEAGIAQSELTAAEEAPENLAYTRYVLEAGYSGDFLDLLAALAPCVLGYGEIGLRLAGAAAPGTPYRDWIEAYASADYQQTCRAVGTLIDEAVADRLGEGARKLPRWDALAARFETATRLEAAFWGLGRA</sequence>
<dbReference type="InterPro" id="IPR016084">
    <property type="entry name" value="Haem_Oase-like_multi-hlx"/>
</dbReference>
<dbReference type="InterPro" id="IPR027574">
    <property type="entry name" value="Thiaminase_II"/>
</dbReference>
<comment type="catalytic activity">
    <reaction evidence="1">
        <text>4-amino-5-aminomethyl-2-methylpyrimidine + H2O = 4-amino-5-hydroxymethyl-2-methylpyrimidine + NH4(+)</text>
        <dbReference type="Rhea" id="RHEA:31799"/>
        <dbReference type="ChEBI" id="CHEBI:15377"/>
        <dbReference type="ChEBI" id="CHEBI:16892"/>
        <dbReference type="ChEBI" id="CHEBI:28938"/>
        <dbReference type="ChEBI" id="CHEBI:63416"/>
        <dbReference type="EC" id="3.5.99.2"/>
    </reaction>
</comment>
<dbReference type="GO" id="GO:0005829">
    <property type="term" value="C:cytosol"/>
    <property type="evidence" value="ECO:0007669"/>
    <property type="project" value="TreeGrafter"/>
</dbReference>
<dbReference type="AlphaFoldDB" id="A0A1W6CZ50"/>
<dbReference type="UniPathway" id="UPA00060"/>
<comment type="pathway">
    <text evidence="1">Cofactor biosynthesis; thiamine diphosphate biosynthesis.</text>
</comment>
<comment type="catalytic activity">
    <reaction evidence="1">
        <text>thiamine + H2O = 5-(2-hydroxyethyl)-4-methylthiazole + 4-amino-5-hydroxymethyl-2-methylpyrimidine + H(+)</text>
        <dbReference type="Rhea" id="RHEA:17509"/>
        <dbReference type="ChEBI" id="CHEBI:15377"/>
        <dbReference type="ChEBI" id="CHEBI:15378"/>
        <dbReference type="ChEBI" id="CHEBI:16892"/>
        <dbReference type="ChEBI" id="CHEBI:17957"/>
        <dbReference type="ChEBI" id="CHEBI:18385"/>
        <dbReference type="EC" id="3.5.99.2"/>
    </reaction>
</comment>
<dbReference type="InterPro" id="IPR050967">
    <property type="entry name" value="Thiamine_Salvage_TenA"/>
</dbReference>
<comment type="function">
    <text evidence="1">Catalyzes an amino-pyrimidine hydrolysis reaction at the C5' of the pyrimidine moiety of thiamine compounds, a reaction that is part of a thiamine salvage pathway.</text>
</comment>
<keyword evidence="4" id="KW-1185">Reference proteome</keyword>
<dbReference type="EC" id="3.5.99.2" evidence="1"/>
<reference evidence="3 4" key="1">
    <citation type="submission" date="2017-03" db="EMBL/GenBank/DDBJ databases">
        <title>Genome sequence of Paracoccus contaminans isolated from a water microcosm.</title>
        <authorList>
            <person name="Aurass P."/>
            <person name="Karste S."/>
            <person name="Trost E."/>
            <person name="Glaeser S.P."/>
            <person name="Kaempfer P."/>
            <person name="Flieger A."/>
        </authorList>
    </citation>
    <scope>NUCLEOTIDE SEQUENCE [LARGE SCALE GENOMIC DNA]</scope>
    <source>
        <strain evidence="4">RKI 16-01929T\LMG 29738T\CCM 8701T\CIP 111112T</strain>
    </source>
</reference>
<dbReference type="NCBIfam" id="TIGR04306">
    <property type="entry name" value="salvage_TenA"/>
    <property type="match status" value="1"/>
</dbReference>
<dbReference type="KEGG" id="pcon:B0A89_11445"/>
<dbReference type="EMBL" id="CP020612">
    <property type="protein sequence ID" value="ARJ70147.1"/>
    <property type="molecule type" value="Genomic_DNA"/>
</dbReference>
<comment type="similarity">
    <text evidence="1">Belongs to the TenA family.</text>
</comment>
<dbReference type="RefSeq" id="WP_085378262.1">
    <property type="nucleotide sequence ID" value="NZ_CP020612.1"/>
</dbReference>
<dbReference type="GO" id="GO:0009228">
    <property type="term" value="P:thiamine biosynthetic process"/>
    <property type="evidence" value="ECO:0007669"/>
    <property type="project" value="UniProtKB-KW"/>
</dbReference>
<dbReference type="SUPFAM" id="SSF48613">
    <property type="entry name" value="Heme oxygenase-like"/>
    <property type="match status" value="1"/>
</dbReference>
<dbReference type="STRING" id="1945662.B0A89_11445"/>
<feature type="domain" description="Thiaminase-2/PQQC" evidence="2">
    <location>
        <begin position="21"/>
        <end position="221"/>
    </location>
</feature>
<dbReference type="GO" id="GO:0009229">
    <property type="term" value="P:thiamine diphosphate biosynthetic process"/>
    <property type="evidence" value="ECO:0007669"/>
    <property type="project" value="UniProtKB-UniPathway"/>
</dbReference>
<organism evidence="3 4">
    <name type="scientific">Paracoccus contaminans</name>
    <dbReference type="NCBI Taxonomy" id="1945662"/>
    <lineage>
        <taxon>Bacteria</taxon>
        <taxon>Pseudomonadati</taxon>
        <taxon>Pseudomonadota</taxon>
        <taxon>Alphaproteobacteria</taxon>
        <taxon>Rhodobacterales</taxon>
        <taxon>Paracoccaceae</taxon>
        <taxon>Paracoccus</taxon>
    </lineage>
</organism>
<accession>A0A1W6CZ50</accession>
<dbReference type="CDD" id="cd19367">
    <property type="entry name" value="TenA_C_ScTHI20-like"/>
    <property type="match status" value="1"/>
</dbReference>
<evidence type="ECO:0000256" key="1">
    <source>
        <dbReference type="RuleBase" id="RU363093"/>
    </source>
</evidence>
<name>A0A1W6CZ50_9RHOB</name>
<dbReference type="PANTHER" id="PTHR43198">
    <property type="entry name" value="BIFUNCTIONAL TH2 PROTEIN"/>
    <property type="match status" value="1"/>
</dbReference>
<protein>
    <recommendedName>
        <fullName evidence="1">Aminopyrimidine aminohydrolase</fullName>
        <ecNumber evidence="1">3.5.99.2</ecNumber>
    </recommendedName>
</protein>
<dbReference type="Pfam" id="PF03070">
    <property type="entry name" value="TENA_THI-4"/>
    <property type="match status" value="1"/>
</dbReference>
<proteinExistence type="inferred from homology"/>
<dbReference type="OrthoDB" id="34166at2"/>
<dbReference type="GO" id="GO:0050334">
    <property type="term" value="F:thiaminase activity"/>
    <property type="evidence" value="ECO:0007669"/>
    <property type="project" value="UniProtKB-EC"/>
</dbReference>
<keyword evidence="1" id="KW-0378">Hydrolase</keyword>
<dbReference type="Proteomes" id="UP000193017">
    <property type="component" value="Chromosome"/>
</dbReference>
<evidence type="ECO:0000259" key="2">
    <source>
        <dbReference type="Pfam" id="PF03070"/>
    </source>
</evidence>
<evidence type="ECO:0000313" key="3">
    <source>
        <dbReference type="EMBL" id="ARJ70147.1"/>
    </source>
</evidence>
<dbReference type="InterPro" id="IPR004305">
    <property type="entry name" value="Thiaminase-2/PQQC"/>
</dbReference>
<gene>
    <name evidence="3" type="ORF">B0A89_11445</name>
</gene>
<dbReference type="PANTHER" id="PTHR43198:SF2">
    <property type="entry name" value="SI:CH1073-67J19.1-RELATED"/>
    <property type="match status" value="1"/>
</dbReference>
<keyword evidence="1" id="KW-0784">Thiamine biosynthesis</keyword>
<evidence type="ECO:0000313" key="4">
    <source>
        <dbReference type="Proteomes" id="UP000193017"/>
    </source>
</evidence>
<dbReference type="Gene3D" id="1.20.910.10">
    <property type="entry name" value="Heme oxygenase-like"/>
    <property type="match status" value="1"/>
</dbReference>